<gene>
    <name evidence="3" type="ORF">H8R91_00070</name>
</gene>
<reference evidence="3 4" key="1">
    <citation type="submission" date="2020-08" db="EMBL/GenBank/DDBJ databases">
        <title>Genome public.</title>
        <authorList>
            <person name="Liu C."/>
            <person name="Sun Q."/>
        </authorList>
    </citation>
    <scope>NUCLEOTIDE SEQUENCE [LARGE SCALE GENOMIC DNA]</scope>
    <source>
        <strain evidence="3 4">NSJ-71</strain>
    </source>
</reference>
<organism evidence="3 4">
    <name type="scientific">Ruminococcus intestinalis</name>
    <dbReference type="NCBI Taxonomy" id="2763066"/>
    <lineage>
        <taxon>Bacteria</taxon>
        <taxon>Bacillati</taxon>
        <taxon>Bacillota</taxon>
        <taxon>Clostridia</taxon>
        <taxon>Eubacteriales</taxon>
        <taxon>Oscillospiraceae</taxon>
        <taxon>Ruminococcus</taxon>
    </lineage>
</organism>
<evidence type="ECO:0008006" key="5">
    <source>
        <dbReference type="Google" id="ProtNLM"/>
    </source>
</evidence>
<evidence type="ECO:0000313" key="4">
    <source>
        <dbReference type="Proteomes" id="UP000636755"/>
    </source>
</evidence>
<evidence type="ECO:0000256" key="1">
    <source>
        <dbReference type="SAM" id="MobiDB-lite"/>
    </source>
</evidence>
<proteinExistence type="predicted"/>
<feature type="region of interest" description="Disordered" evidence="1">
    <location>
        <begin position="28"/>
        <end position="158"/>
    </location>
</feature>
<feature type="compositionally biased region" description="Polar residues" evidence="1">
    <location>
        <begin position="84"/>
        <end position="115"/>
    </location>
</feature>
<feature type="compositionally biased region" description="Basic and acidic residues" evidence="1">
    <location>
        <begin position="121"/>
        <end position="139"/>
    </location>
</feature>
<accession>A0ABR7HHE1</accession>
<feature type="compositionally biased region" description="Polar residues" evidence="1">
    <location>
        <begin position="50"/>
        <end position="76"/>
    </location>
</feature>
<dbReference type="PROSITE" id="PS51257">
    <property type="entry name" value="PROKAR_LIPOPROTEIN"/>
    <property type="match status" value="1"/>
</dbReference>
<dbReference type="EMBL" id="JACOPS010000001">
    <property type="protein sequence ID" value="MBC5726940.1"/>
    <property type="molecule type" value="Genomic_DNA"/>
</dbReference>
<dbReference type="Proteomes" id="UP000636755">
    <property type="component" value="Unassembled WGS sequence"/>
</dbReference>
<feature type="compositionally biased region" description="Low complexity" evidence="1">
    <location>
        <begin position="30"/>
        <end position="49"/>
    </location>
</feature>
<feature type="compositionally biased region" description="Low complexity" evidence="1">
    <location>
        <begin position="140"/>
        <end position="157"/>
    </location>
</feature>
<sequence>MKKKIAIMLTLILATGTFTACTAEEKMYNSSLSPTVSTSVGVSASGKSSEMATTETMQYSENATASKETEPSGQNAKTEEKADSGQNSAVVSATAPIQKTQSEVQNNSKNTVKGNQQKSESTAKKKTETSTQKPAEKPTQKPVQKPTQKPTQPPTKAKTVDVQYAVSACIAYGQQLGMKYDSSLNTGNASWFSPTNASYYDDTQSLTADCYGDVEYVAYYFQSSGIAPRDLSFNVIAENNKIYVVYC</sequence>
<evidence type="ECO:0000313" key="3">
    <source>
        <dbReference type="EMBL" id="MBC5726940.1"/>
    </source>
</evidence>
<name>A0ABR7HHE1_9FIRM</name>
<keyword evidence="2" id="KW-0732">Signal</keyword>
<evidence type="ECO:0000256" key="2">
    <source>
        <dbReference type="SAM" id="SignalP"/>
    </source>
</evidence>
<feature type="signal peptide" evidence="2">
    <location>
        <begin position="1"/>
        <end position="20"/>
    </location>
</feature>
<keyword evidence="4" id="KW-1185">Reference proteome</keyword>
<dbReference type="RefSeq" id="WP_186934407.1">
    <property type="nucleotide sequence ID" value="NZ_JACOPS010000001.1"/>
</dbReference>
<feature type="chain" id="PRO_5046657333" description="DUF4430 domain-containing protein" evidence="2">
    <location>
        <begin position="21"/>
        <end position="247"/>
    </location>
</feature>
<comment type="caution">
    <text evidence="3">The sequence shown here is derived from an EMBL/GenBank/DDBJ whole genome shotgun (WGS) entry which is preliminary data.</text>
</comment>
<protein>
    <recommendedName>
        <fullName evidence="5">DUF4430 domain-containing protein</fullName>
    </recommendedName>
</protein>